<accession>A0A6M0H5J0</accession>
<feature type="transmembrane region" description="Helical" evidence="10">
    <location>
        <begin position="361"/>
        <end position="380"/>
    </location>
</feature>
<dbReference type="GO" id="GO:0005886">
    <property type="term" value="C:plasma membrane"/>
    <property type="evidence" value="ECO:0007669"/>
    <property type="project" value="UniProtKB-SubCell"/>
</dbReference>
<dbReference type="Pfam" id="PF01554">
    <property type="entry name" value="MatE"/>
    <property type="match status" value="2"/>
</dbReference>
<feature type="transmembrane region" description="Helical" evidence="10">
    <location>
        <begin position="318"/>
        <end position="346"/>
    </location>
</feature>
<evidence type="ECO:0000256" key="7">
    <source>
        <dbReference type="ARBA" id="ARBA00022989"/>
    </source>
</evidence>
<feature type="transmembrane region" description="Helical" evidence="10">
    <location>
        <begin position="417"/>
        <end position="436"/>
    </location>
</feature>
<feature type="transmembrane region" description="Helical" evidence="10">
    <location>
        <begin position="57"/>
        <end position="82"/>
    </location>
</feature>
<evidence type="ECO:0000256" key="4">
    <source>
        <dbReference type="ARBA" id="ARBA00022448"/>
    </source>
</evidence>
<evidence type="ECO:0000256" key="5">
    <source>
        <dbReference type="ARBA" id="ARBA00022475"/>
    </source>
</evidence>
<dbReference type="InterPro" id="IPR002528">
    <property type="entry name" value="MATE_fam"/>
</dbReference>
<comment type="similarity">
    <text evidence="2">Belongs to the multi antimicrobial extrusion (MATE) (TC 2.A.66.1) family. MepA subfamily.</text>
</comment>
<keyword evidence="8 10" id="KW-0472">Membrane</keyword>
<dbReference type="AlphaFoldDB" id="A0A6M0H5J0"/>
<feature type="transmembrane region" description="Helical" evidence="10">
    <location>
        <begin position="94"/>
        <end position="117"/>
    </location>
</feature>
<feature type="transmembrane region" description="Helical" evidence="10">
    <location>
        <begin position="169"/>
        <end position="190"/>
    </location>
</feature>
<keyword evidence="7 10" id="KW-1133">Transmembrane helix</keyword>
<dbReference type="InterPro" id="IPR051327">
    <property type="entry name" value="MATE_MepA_subfamily"/>
</dbReference>
<feature type="transmembrane region" description="Helical" evidence="10">
    <location>
        <begin position="238"/>
        <end position="260"/>
    </location>
</feature>
<sequence>MSKNREELINEDPKKLMVKLCVPAIVGMVVIGLYSFMDGVFAGQLIGKNAMGAVSVAYPLTLINCAIATLVGIGSASVLARAIGKNDQETVDKIMGNLLSLVLLLSLAVMILGIIFARKLLLLTGAKGEILELAVRYIRIVFLGSIFVNFAQSANMIMRGEGLMNKAMIFMAIGAILNIILDPILIIAFGEYGIEGAAVATISSQFVQFVITMIYFIKKSKTVRFHKIRVERLLLPQIFSVGLSAMMMQLMSILQQTLMYRMASKYGGESQLILMGAVLRIQAFSFIPLWGMSQGLQPVVGTNYGAKLFSRVKKSTNIFIIGATVLALIFWIPIEIFSSNVLALFITDVEAVKAGIVNFRTMYSVFPVLGTIIMGITFFQSIGNGKNASIMVLLRQVILFIPTITILPKIIGNYGVWLATPLVDGTVFIMALYLIFKEYKNMDNSSEMKIKV</sequence>
<dbReference type="PANTHER" id="PTHR43823:SF3">
    <property type="entry name" value="MULTIDRUG EXPORT PROTEIN MEPA"/>
    <property type="match status" value="1"/>
</dbReference>
<dbReference type="InterPro" id="IPR045070">
    <property type="entry name" value="MATE_MepA-like"/>
</dbReference>
<dbReference type="PIRSF" id="PIRSF006603">
    <property type="entry name" value="DinF"/>
    <property type="match status" value="1"/>
</dbReference>
<evidence type="ECO:0000256" key="3">
    <source>
        <dbReference type="ARBA" id="ARBA00022106"/>
    </source>
</evidence>
<evidence type="ECO:0000256" key="2">
    <source>
        <dbReference type="ARBA" id="ARBA00008417"/>
    </source>
</evidence>
<gene>
    <name evidence="11" type="ORF">G3M99_11810</name>
</gene>
<evidence type="ECO:0000256" key="10">
    <source>
        <dbReference type="SAM" id="Phobius"/>
    </source>
</evidence>
<evidence type="ECO:0000256" key="9">
    <source>
        <dbReference type="ARBA" id="ARBA00023251"/>
    </source>
</evidence>
<evidence type="ECO:0000313" key="11">
    <source>
        <dbReference type="EMBL" id="NEU05524.1"/>
    </source>
</evidence>
<feature type="transmembrane region" description="Helical" evidence="10">
    <location>
        <begin position="20"/>
        <end position="37"/>
    </location>
</feature>
<evidence type="ECO:0000313" key="12">
    <source>
        <dbReference type="Proteomes" id="UP000481872"/>
    </source>
</evidence>
<feature type="transmembrane region" description="Helical" evidence="10">
    <location>
        <begin position="196"/>
        <end position="217"/>
    </location>
</feature>
<keyword evidence="5" id="KW-1003">Cell membrane</keyword>
<dbReference type="GO" id="GO:0046677">
    <property type="term" value="P:response to antibiotic"/>
    <property type="evidence" value="ECO:0007669"/>
    <property type="project" value="UniProtKB-KW"/>
</dbReference>
<feature type="transmembrane region" description="Helical" evidence="10">
    <location>
        <begin position="137"/>
        <end position="157"/>
    </location>
</feature>
<dbReference type="EMBL" id="JAAGPU010000021">
    <property type="protein sequence ID" value="NEU05524.1"/>
    <property type="molecule type" value="Genomic_DNA"/>
</dbReference>
<dbReference type="InterPro" id="IPR048279">
    <property type="entry name" value="MdtK-like"/>
</dbReference>
<feature type="transmembrane region" description="Helical" evidence="10">
    <location>
        <begin position="392"/>
        <end position="411"/>
    </location>
</feature>
<feature type="transmembrane region" description="Helical" evidence="10">
    <location>
        <begin position="272"/>
        <end position="290"/>
    </location>
</feature>
<dbReference type="RefSeq" id="WP_199870299.1">
    <property type="nucleotide sequence ID" value="NZ_JAAGPU010000021.1"/>
</dbReference>
<protein>
    <recommendedName>
        <fullName evidence="3">Multidrug export protein MepA</fullName>
    </recommendedName>
</protein>
<evidence type="ECO:0000256" key="6">
    <source>
        <dbReference type="ARBA" id="ARBA00022692"/>
    </source>
</evidence>
<comment type="caution">
    <text evidence="11">The sequence shown here is derived from an EMBL/GenBank/DDBJ whole genome shotgun (WGS) entry which is preliminary data.</text>
</comment>
<keyword evidence="4" id="KW-0813">Transport</keyword>
<dbReference type="GO" id="GO:0042910">
    <property type="term" value="F:xenobiotic transmembrane transporter activity"/>
    <property type="evidence" value="ECO:0007669"/>
    <property type="project" value="InterPro"/>
</dbReference>
<keyword evidence="6 10" id="KW-0812">Transmembrane</keyword>
<evidence type="ECO:0000256" key="1">
    <source>
        <dbReference type="ARBA" id="ARBA00004651"/>
    </source>
</evidence>
<dbReference type="CDD" id="cd13143">
    <property type="entry name" value="MATE_MepA_like"/>
    <property type="match status" value="1"/>
</dbReference>
<evidence type="ECO:0000256" key="8">
    <source>
        <dbReference type="ARBA" id="ARBA00023136"/>
    </source>
</evidence>
<organism evidence="11 12">
    <name type="scientific">Clostridium senegalense</name>
    <dbReference type="NCBI Taxonomy" id="1465809"/>
    <lineage>
        <taxon>Bacteria</taxon>
        <taxon>Bacillati</taxon>
        <taxon>Bacillota</taxon>
        <taxon>Clostridia</taxon>
        <taxon>Eubacteriales</taxon>
        <taxon>Clostridiaceae</taxon>
        <taxon>Clostridium</taxon>
    </lineage>
</organism>
<keyword evidence="12" id="KW-1185">Reference proteome</keyword>
<dbReference type="NCBIfam" id="TIGR00797">
    <property type="entry name" value="matE"/>
    <property type="match status" value="1"/>
</dbReference>
<name>A0A6M0H5J0_9CLOT</name>
<dbReference type="GO" id="GO:0015297">
    <property type="term" value="F:antiporter activity"/>
    <property type="evidence" value="ECO:0007669"/>
    <property type="project" value="InterPro"/>
</dbReference>
<proteinExistence type="inferred from homology"/>
<dbReference type="PANTHER" id="PTHR43823">
    <property type="entry name" value="SPORULATION PROTEIN YKVU"/>
    <property type="match status" value="1"/>
</dbReference>
<keyword evidence="9" id="KW-0046">Antibiotic resistance</keyword>
<reference evidence="11 12" key="1">
    <citation type="submission" date="2020-02" db="EMBL/GenBank/DDBJ databases">
        <title>Genome assembly of a novel Clostridium senegalense strain.</title>
        <authorList>
            <person name="Gupta T.B."/>
            <person name="Jauregui R."/>
            <person name="Maclean P."/>
            <person name="Nawarathana A."/>
            <person name="Brightwell G."/>
        </authorList>
    </citation>
    <scope>NUCLEOTIDE SEQUENCE [LARGE SCALE GENOMIC DNA]</scope>
    <source>
        <strain evidence="11 12">AGRFS4</strain>
    </source>
</reference>
<comment type="subcellular location">
    <subcellularLocation>
        <location evidence="1">Cell membrane</location>
        <topology evidence="1">Multi-pass membrane protein</topology>
    </subcellularLocation>
</comment>
<dbReference type="Proteomes" id="UP000481872">
    <property type="component" value="Unassembled WGS sequence"/>
</dbReference>